<feature type="domain" description="Radical SAM core" evidence="3">
    <location>
        <begin position="1"/>
        <end position="195"/>
    </location>
</feature>
<dbReference type="InterPro" id="IPR034505">
    <property type="entry name" value="Coproporphyrinogen-III_oxidase"/>
</dbReference>
<gene>
    <name evidence="4" type="primary">hemW</name>
    <name evidence="4" type="ORF">GCM10022277_23800</name>
</gene>
<dbReference type="InterPro" id="IPR006638">
    <property type="entry name" value="Elp3/MiaA/NifB-like_rSAM"/>
</dbReference>
<keyword evidence="2" id="KW-0411">Iron-sulfur</keyword>
<name>A0ABP7MR33_9GAMM</name>
<dbReference type="InterPro" id="IPR007197">
    <property type="entry name" value="rSAM"/>
</dbReference>
<evidence type="ECO:0000256" key="1">
    <source>
        <dbReference type="ARBA" id="ARBA00006100"/>
    </source>
</evidence>
<keyword evidence="2" id="KW-0143">Chaperone</keyword>
<dbReference type="PROSITE" id="PS51918">
    <property type="entry name" value="RADICAL_SAM"/>
    <property type="match status" value="1"/>
</dbReference>
<keyword evidence="2" id="KW-0949">S-adenosyl-L-methionine</keyword>
<protein>
    <recommendedName>
        <fullName evidence="2">Heme chaperone HemW</fullName>
    </recommendedName>
</protein>
<organism evidence="4 5">
    <name type="scientific">Litoribacillus peritrichatus</name>
    <dbReference type="NCBI Taxonomy" id="718191"/>
    <lineage>
        <taxon>Bacteria</taxon>
        <taxon>Pseudomonadati</taxon>
        <taxon>Pseudomonadota</taxon>
        <taxon>Gammaproteobacteria</taxon>
        <taxon>Oceanospirillales</taxon>
        <taxon>Oceanospirillaceae</taxon>
        <taxon>Litoribacillus</taxon>
    </lineage>
</organism>
<evidence type="ECO:0000256" key="2">
    <source>
        <dbReference type="RuleBase" id="RU364116"/>
    </source>
</evidence>
<evidence type="ECO:0000313" key="4">
    <source>
        <dbReference type="EMBL" id="GAA3926890.1"/>
    </source>
</evidence>
<dbReference type="PANTHER" id="PTHR13932">
    <property type="entry name" value="COPROPORPHYRINIGEN III OXIDASE"/>
    <property type="match status" value="1"/>
</dbReference>
<reference evidence="5" key="1">
    <citation type="journal article" date="2019" name="Int. J. Syst. Evol. Microbiol.">
        <title>The Global Catalogue of Microorganisms (GCM) 10K type strain sequencing project: providing services to taxonomists for standard genome sequencing and annotation.</title>
        <authorList>
            <consortium name="The Broad Institute Genomics Platform"/>
            <consortium name="The Broad Institute Genome Sequencing Center for Infectious Disease"/>
            <person name="Wu L."/>
            <person name="Ma J."/>
        </authorList>
    </citation>
    <scope>NUCLEOTIDE SEQUENCE [LARGE SCALE GENOMIC DNA]</scope>
    <source>
        <strain evidence="5">JCM 17551</strain>
    </source>
</reference>
<proteinExistence type="inferred from homology"/>
<dbReference type="CDD" id="cd01335">
    <property type="entry name" value="Radical_SAM"/>
    <property type="match status" value="1"/>
</dbReference>
<keyword evidence="2" id="KW-0963">Cytoplasm</keyword>
<comment type="subcellular location">
    <subcellularLocation>
        <location evidence="2">Cytoplasm</location>
    </subcellularLocation>
</comment>
<comment type="caution">
    <text evidence="4">The sequence shown here is derived from an EMBL/GenBank/DDBJ whole genome shotgun (WGS) entry which is preliminary data.</text>
</comment>
<dbReference type="SMART" id="SM00729">
    <property type="entry name" value="Elp3"/>
    <property type="match status" value="1"/>
</dbReference>
<dbReference type="SUPFAM" id="SSF102114">
    <property type="entry name" value="Radical SAM enzymes"/>
    <property type="match status" value="1"/>
</dbReference>
<dbReference type="InterPro" id="IPR004559">
    <property type="entry name" value="HemW-like"/>
</dbReference>
<keyword evidence="2" id="KW-0349">Heme</keyword>
<evidence type="ECO:0000313" key="5">
    <source>
        <dbReference type="Proteomes" id="UP001501565"/>
    </source>
</evidence>
<sequence>MEQLIKDLKADKAWAQNRPIESVFIGGGTPSLLSGRFYQTLFEQLNQHLSFRTDAEITMEANPGAIEASRFSEYRSAGINRLSLGVQSFQDDKLTALGRIHSATNAITAVDVLRSAGFDNFNIDLMHGLPNQTIEDACFDLETAIKLKPSHLSWYQLTIEPNTEFFSKPPPLPEEDALCDIIDEGQRLIANAGFQQYEVSAYAQPGKQSRHNTNYWQFGDYLALGAGAHGKITLANGELFRYRKVRQPNHYLDTRRLSLTASVDPIHQEDIPLEFLMNTLRLTQGFEESLLESTTGLPLSTISAPLDRAIKEGLLEKVDTKIRPTLKGRMYLNELLERFLS</sequence>
<dbReference type="NCBIfam" id="TIGR00539">
    <property type="entry name" value="hemN_rel"/>
    <property type="match status" value="1"/>
</dbReference>
<accession>A0ABP7MR33</accession>
<dbReference type="Pfam" id="PF06969">
    <property type="entry name" value="HemN_C"/>
    <property type="match status" value="1"/>
</dbReference>
<dbReference type="InterPro" id="IPR010723">
    <property type="entry name" value="HemN_C"/>
</dbReference>
<dbReference type="Pfam" id="PF04055">
    <property type="entry name" value="Radical_SAM"/>
    <property type="match status" value="1"/>
</dbReference>
<keyword evidence="2" id="KW-0408">Iron</keyword>
<keyword evidence="2" id="KW-0479">Metal-binding</keyword>
<dbReference type="Proteomes" id="UP001501565">
    <property type="component" value="Unassembled WGS sequence"/>
</dbReference>
<keyword evidence="2" id="KW-0004">4Fe-4S</keyword>
<dbReference type="InterPro" id="IPR058240">
    <property type="entry name" value="rSAM_sf"/>
</dbReference>
<dbReference type="EMBL" id="BAABBN010000007">
    <property type="protein sequence ID" value="GAA3926890.1"/>
    <property type="molecule type" value="Genomic_DNA"/>
</dbReference>
<keyword evidence="5" id="KW-1185">Reference proteome</keyword>
<dbReference type="Gene3D" id="3.30.750.200">
    <property type="match status" value="1"/>
</dbReference>
<dbReference type="PANTHER" id="PTHR13932:SF5">
    <property type="entry name" value="RADICAL S-ADENOSYL METHIONINE DOMAIN-CONTAINING PROTEIN 1, MITOCHONDRIAL"/>
    <property type="match status" value="1"/>
</dbReference>
<comment type="similarity">
    <text evidence="1">Belongs to the anaerobic coproporphyrinogen-III oxidase family. HemW subfamily.</text>
</comment>
<comment type="function">
    <text evidence="2">Probably acts as a heme chaperone, transferring heme to an unknown acceptor. Binds one molecule of heme per monomer, possibly covalently. Binds 1 [4Fe-4S] cluster. The cluster is coordinated with 3 cysteines and an exchangeable S-adenosyl-L-methionine.</text>
</comment>
<evidence type="ECO:0000259" key="3">
    <source>
        <dbReference type="PROSITE" id="PS51918"/>
    </source>
</evidence>